<keyword evidence="2" id="KW-1185">Reference proteome</keyword>
<evidence type="ECO:0000313" key="1">
    <source>
        <dbReference type="EMBL" id="WGK70051.1"/>
    </source>
</evidence>
<reference evidence="1 2" key="1">
    <citation type="submission" date="2023-04" db="EMBL/GenBank/DDBJ databases">
        <title>Spirochaete genome identified in red abalone sample constitutes a novel genus.</title>
        <authorList>
            <person name="Sharma S.P."/>
            <person name="Purcell C.M."/>
            <person name="Hyde J.R."/>
            <person name="Severin A.J."/>
        </authorList>
    </citation>
    <scope>NUCLEOTIDE SEQUENCE [LARGE SCALE GENOMIC DNA]</scope>
    <source>
        <strain evidence="1 2">SP-2023</strain>
    </source>
</reference>
<accession>A0ABY8MJI3</accession>
<dbReference type="EMBL" id="CP123443">
    <property type="protein sequence ID" value="WGK70051.1"/>
    <property type="molecule type" value="Genomic_DNA"/>
</dbReference>
<dbReference type="Proteomes" id="UP001228690">
    <property type="component" value="Chromosome"/>
</dbReference>
<proteinExistence type="predicted"/>
<protein>
    <submittedName>
        <fullName evidence="1">Uncharacterized protein</fullName>
    </submittedName>
</protein>
<sequence>MNTEECFKVKQELSALLQKFCDELSDPAQGLEELNQVHQWKLDQFFAKYNIERARQAELIEQCHQL</sequence>
<dbReference type="RefSeq" id="WP_326928257.1">
    <property type="nucleotide sequence ID" value="NZ_CP123443.1"/>
</dbReference>
<gene>
    <name evidence="1" type="ORF">P0082_04105</name>
</gene>
<name>A0ABY8MJI3_9SPIO</name>
<evidence type="ECO:0000313" key="2">
    <source>
        <dbReference type="Proteomes" id="UP001228690"/>
    </source>
</evidence>
<organism evidence="1 2">
    <name type="scientific">Candidatus Haliotispira prima</name>
    <dbReference type="NCBI Taxonomy" id="3034016"/>
    <lineage>
        <taxon>Bacteria</taxon>
        <taxon>Pseudomonadati</taxon>
        <taxon>Spirochaetota</taxon>
        <taxon>Spirochaetia</taxon>
        <taxon>Spirochaetales</taxon>
        <taxon>Spirochaetaceae</taxon>
        <taxon>Candidatus Haliotispira</taxon>
    </lineage>
</organism>